<feature type="region of interest" description="Disordered" evidence="1">
    <location>
        <begin position="1"/>
        <end position="80"/>
    </location>
</feature>
<proteinExistence type="predicted"/>
<evidence type="ECO:0000256" key="1">
    <source>
        <dbReference type="SAM" id="MobiDB-lite"/>
    </source>
</evidence>
<protein>
    <submittedName>
        <fullName evidence="2">Lish domain-containing</fullName>
    </submittedName>
</protein>
<gene>
    <name evidence="2" type="ORF">PoB_001078400</name>
</gene>
<comment type="caution">
    <text evidence="2">The sequence shown here is derived from an EMBL/GenBank/DDBJ whole genome shotgun (WGS) entry which is preliminary data.</text>
</comment>
<accession>A0AAV3YQF3</accession>
<feature type="compositionally biased region" description="Basic and acidic residues" evidence="1">
    <location>
        <begin position="52"/>
        <end position="65"/>
    </location>
</feature>
<reference evidence="2 3" key="1">
    <citation type="journal article" date="2021" name="Elife">
        <title>Chloroplast acquisition without the gene transfer in kleptoplastic sea slugs, Plakobranchus ocellatus.</title>
        <authorList>
            <person name="Maeda T."/>
            <person name="Takahashi S."/>
            <person name="Yoshida T."/>
            <person name="Shimamura S."/>
            <person name="Takaki Y."/>
            <person name="Nagai Y."/>
            <person name="Toyoda A."/>
            <person name="Suzuki Y."/>
            <person name="Arimoto A."/>
            <person name="Ishii H."/>
            <person name="Satoh N."/>
            <person name="Nishiyama T."/>
            <person name="Hasebe M."/>
            <person name="Maruyama T."/>
            <person name="Minagawa J."/>
            <person name="Obokata J."/>
            <person name="Shigenobu S."/>
        </authorList>
    </citation>
    <scope>NUCLEOTIDE SEQUENCE [LARGE SCALE GENOMIC DNA]</scope>
</reference>
<name>A0AAV3YQF3_9GAST</name>
<organism evidence="2 3">
    <name type="scientific">Plakobranchus ocellatus</name>
    <dbReference type="NCBI Taxonomy" id="259542"/>
    <lineage>
        <taxon>Eukaryota</taxon>
        <taxon>Metazoa</taxon>
        <taxon>Spiralia</taxon>
        <taxon>Lophotrochozoa</taxon>
        <taxon>Mollusca</taxon>
        <taxon>Gastropoda</taxon>
        <taxon>Heterobranchia</taxon>
        <taxon>Euthyneura</taxon>
        <taxon>Panpulmonata</taxon>
        <taxon>Sacoglossa</taxon>
        <taxon>Placobranchoidea</taxon>
        <taxon>Plakobranchidae</taxon>
        <taxon>Plakobranchus</taxon>
    </lineage>
</organism>
<evidence type="ECO:0000313" key="3">
    <source>
        <dbReference type="Proteomes" id="UP000735302"/>
    </source>
</evidence>
<dbReference type="PANTHER" id="PTHR10773">
    <property type="entry name" value="DNA-DIRECTED RNA POLYMERASES I, II, AND III SUBUNIT RPABC2"/>
    <property type="match status" value="1"/>
</dbReference>
<dbReference type="EMBL" id="BLXT01001295">
    <property type="protein sequence ID" value="GFN84278.1"/>
    <property type="molecule type" value="Genomic_DNA"/>
</dbReference>
<dbReference type="PANTHER" id="PTHR10773:SF19">
    <property type="match status" value="1"/>
</dbReference>
<dbReference type="AlphaFoldDB" id="A0AAV3YQF3"/>
<evidence type="ECO:0000313" key="2">
    <source>
        <dbReference type="EMBL" id="GFN84278.1"/>
    </source>
</evidence>
<feature type="compositionally biased region" description="Basic and acidic residues" evidence="1">
    <location>
        <begin position="1"/>
        <end position="13"/>
    </location>
</feature>
<sequence>MGIQEDHIHHENQDDASIEGQAEQENLDLLPRPKQGRELQEEDEAETENREDDIRVDANDEDLQKRGRKRTRNPGEWKRNIQKRLKYTGKAYASTTGKEKTAKTIGPSCGVSCALKCSSHFDDKARETIFKGY</sequence>
<feature type="compositionally biased region" description="Acidic residues" evidence="1">
    <location>
        <begin position="40"/>
        <end position="51"/>
    </location>
</feature>
<keyword evidence="3" id="KW-1185">Reference proteome</keyword>
<dbReference type="Proteomes" id="UP000735302">
    <property type="component" value="Unassembled WGS sequence"/>
</dbReference>